<dbReference type="NCBIfam" id="TIGR00154">
    <property type="entry name" value="ispE"/>
    <property type="match status" value="1"/>
</dbReference>
<protein>
    <recommendedName>
        <fullName evidence="3 9">4-diphosphocytidyl-2-C-methyl-D-erythritol kinase</fullName>
        <shortName evidence="9">CMK</shortName>
        <ecNumber evidence="2 9">2.7.1.148</ecNumber>
    </recommendedName>
    <alternativeName>
        <fullName evidence="8 9">4-(cytidine-5'-diphospho)-2-C-methyl-D-erythritol kinase</fullName>
    </alternativeName>
</protein>
<evidence type="ECO:0000256" key="5">
    <source>
        <dbReference type="ARBA" id="ARBA00022741"/>
    </source>
</evidence>
<evidence type="ECO:0000259" key="11">
    <source>
        <dbReference type="Pfam" id="PF08544"/>
    </source>
</evidence>
<dbReference type="HAMAP" id="MF_00061">
    <property type="entry name" value="IspE"/>
    <property type="match status" value="1"/>
</dbReference>
<keyword evidence="5 9" id="KW-0547">Nucleotide-binding</keyword>
<dbReference type="InterPro" id="IPR013750">
    <property type="entry name" value="GHMP_kinase_C_dom"/>
</dbReference>
<feature type="active site" evidence="9">
    <location>
        <position position="132"/>
    </location>
</feature>
<dbReference type="RefSeq" id="WP_338398055.1">
    <property type="nucleotide sequence ID" value="NZ_AP025292.1"/>
</dbReference>
<dbReference type="GO" id="GO:0016301">
    <property type="term" value="F:kinase activity"/>
    <property type="evidence" value="ECO:0007669"/>
    <property type="project" value="UniProtKB-KW"/>
</dbReference>
<evidence type="ECO:0000313" key="12">
    <source>
        <dbReference type="EMBL" id="BDC98108.1"/>
    </source>
</evidence>
<dbReference type="Pfam" id="PF08544">
    <property type="entry name" value="GHMP_kinases_C"/>
    <property type="match status" value="1"/>
</dbReference>
<dbReference type="InterPro" id="IPR004424">
    <property type="entry name" value="IspE"/>
</dbReference>
<dbReference type="PANTHER" id="PTHR43527:SF2">
    <property type="entry name" value="4-DIPHOSPHOCYTIDYL-2-C-METHYL-D-ERYTHRITOL KINASE, CHLOROPLASTIC"/>
    <property type="match status" value="1"/>
</dbReference>
<dbReference type="InterPro" id="IPR014721">
    <property type="entry name" value="Ribsml_uS5_D2-typ_fold_subgr"/>
</dbReference>
<proteinExistence type="inferred from homology"/>
<comment type="similarity">
    <text evidence="1 9">Belongs to the GHMP kinase family. IspE subfamily.</text>
</comment>
<dbReference type="InterPro" id="IPR006204">
    <property type="entry name" value="GHMP_kinase_N_dom"/>
</dbReference>
<evidence type="ECO:0000256" key="1">
    <source>
        <dbReference type="ARBA" id="ARBA00009684"/>
    </source>
</evidence>
<evidence type="ECO:0000256" key="6">
    <source>
        <dbReference type="ARBA" id="ARBA00022777"/>
    </source>
</evidence>
<evidence type="ECO:0000256" key="2">
    <source>
        <dbReference type="ARBA" id="ARBA00012052"/>
    </source>
</evidence>
<organism evidence="12 13">
    <name type="scientific">Persicobacter psychrovividus</name>
    <dbReference type="NCBI Taxonomy" id="387638"/>
    <lineage>
        <taxon>Bacteria</taxon>
        <taxon>Pseudomonadati</taxon>
        <taxon>Bacteroidota</taxon>
        <taxon>Cytophagia</taxon>
        <taxon>Cytophagales</taxon>
        <taxon>Persicobacteraceae</taxon>
        <taxon>Persicobacter</taxon>
    </lineage>
</organism>
<dbReference type="EC" id="2.7.1.148" evidence="2 9"/>
<accession>A0ABM7VB07</accession>
<dbReference type="InterPro" id="IPR020568">
    <property type="entry name" value="Ribosomal_Su5_D2-typ_SF"/>
</dbReference>
<keyword evidence="13" id="KW-1185">Reference proteome</keyword>
<comment type="catalytic activity">
    <reaction evidence="9">
        <text>4-CDP-2-C-methyl-D-erythritol + ATP = 4-CDP-2-C-methyl-D-erythritol 2-phosphate + ADP + H(+)</text>
        <dbReference type="Rhea" id="RHEA:18437"/>
        <dbReference type="ChEBI" id="CHEBI:15378"/>
        <dbReference type="ChEBI" id="CHEBI:30616"/>
        <dbReference type="ChEBI" id="CHEBI:57823"/>
        <dbReference type="ChEBI" id="CHEBI:57919"/>
        <dbReference type="ChEBI" id="CHEBI:456216"/>
        <dbReference type="EC" id="2.7.1.148"/>
    </reaction>
</comment>
<evidence type="ECO:0000313" key="13">
    <source>
        <dbReference type="Proteomes" id="UP001354989"/>
    </source>
</evidence>
<keyword evidence="4 9" id="KW-0808">Transferase</keyword>
<keyword evidence="7 9" id="KW-0067">ATP-binding</keyword>
<name>A0ABM7VB07_9BACT</name>
<comment type="function">
    <text evidence="9">Catalyzes the phosphorylation of the position 2 hydroxy group of 4-diphosphocytidyl-2C-methyl-D-erythritol.</text>
</comment>
<feature type="active site" evidence="9">
    <location>
        <position position="8"/>
    </location>
</feature>
<dbReference type="Proteomes" id="UP001354989">
    <property type="component" value="Chromosome"/>
</dbReference>
<feature type="binding site" evidence="9">
    <location>
        <begin position="90"/>
        <end position="100"/>
    </location>
    <ligand>
        <name>ATP</name>
        <dbReference type="ChEBI" id="CHEBI:30616"/>
    </ligand>
</feature>
<dbReference type="PIRSF" id="PIRSF010376">
    <property type="entry name" value="IspE"/>
    <property type="match status" value="1"/>
</dbReference>
<reference evidence="12 13" key="1">
    <citation type="submission" date="2021-12" db="EMBL/GenBank/DDBJ databases">
        <title>Genome sequencing of bacteria with rrn-lacking chromosome and rrn-plasmid.</title>
        <authorList>
            <person name="Anda M."/>
            <person name="Iwasaki W."/>
        </authorList>
    </citation>
    <scope>NUCLEOTIDE SEQUENCE [LARGE SCALE GENOMIC DNA]</scope>
    <source>
        <strain evidence="12 13">NBRC 101262</strain>
    </source>
</reference>
<comment type="pathway">
    <text evidence="9">Isoprenoid biosynthesis; isopentenyl diphosphate biosynthesis via DXP pathway; isopentenyl diphosphate from 1-deoxy-D-xylulose 5-phosphate: step 3/6.</text>
</comment>
<feature type="domain" description="GHMP kinase N-terminal" evidence="10">
    <location>
        <begin position="63"/>
        <end position="137"/>
    </location>
</feature>
<evidence type="ECO:0000256" key="3">
    <source>
        <dbReference type="ARBA" id="ARBA00017473"/>
    </source>
</evidence>
<dbReference type="EMBL" id="AP025292">
    <property type="protein sequence ID" value="BDC98108.1"/>
    <property type="molecule type" value="Genomic_DNA"/>
</dbReference>
<evidence type="ECO:0000259" key="10">
    <source>
        <dbReference type="Pfam" id="PF00288"/>
    </source>
</evidence>
<dbReference type="SUPFAM" id="SSF54211">
    <property type="entry name" value="Ribosomal protein S5 domain 2-like"/>
    <property type="match status" value="1"/>
</dbReference>
<sequence>MICYPNAKINLGLNITSKRPDGFHNISSVFLPIQWQDALEIVPAKTTTFQSAGIPIPGSADSNLCLKAYQLLAKDHQLPPVQIILQKIIPIGAGLGGGSADASFTITELNRQFNLGLTIAEMEQYAGQLGSDCPFFIQNKPVLAEGTGTDFQPIDCDLADHPILLVNPNIHIGTAEAYSGVTPKPSEIAIKKVVEEYPMTEWKHHLKNDFEDSIFPKYPEIAKIKKQLYALGAVYASMSGSGATVYGIFPKGVEIDQFKDRFSDSYLIHSTLL</sequence>
<gene>
    <name evidence="9 12" type="primary">ispE</name>
    <name evidence="12" type="ORF">PEPS_03890</name>
</gene>
<dbReference type="Pfam" id="PF00288">
    <property type="entry name" value="GHMP_kinases_N"/>
    <property type="match status" value="1"/>
</dbReference>
<dbReference type="Gene3D" id="3.30.70.890">
    <property type="entry name" value="GHMP kinase, C-terminal domain"/>
    <property type="match status" value="1"/>
</dbReference>
<evidence type="ECO:0000256" key="9">
    <source>
        <dbReference type="HAMAP-Rule" id="MF_00061"/>
    </source>
</evidence>
<keyword evidence="9" id="KW-0414">Isoprene biosynthesis</keyword>
<dbReference type="PANTHER" id="PTHR43527">
    <property type="entry name" value="4-DIPHOSPHOCYTIDYL-2-C-METHYL-D-ERYTHRITOL KINASE, CHLOROPLASTIC"/>
    <property type="match status" value="1"/>
</dbReference>
<dbReference type="Gene3D" id="3.30.230.10">
    <property type="match status" value="1"/>
</dbReference>
<evidence type="ECO:0000256" key="4">
    <source>
        <dbReference type="ARBA" id="ARBA00022679"/>
    </source>
</evidence>
<keyword evidence="6 9" id="KW-0418">Kinase</keyword>
<dbReference type="InterPro" id="IPR036554">
    <property type="entry name" value="GHMP_kinase_C_sf"/>
</dbReference>
<dbReference type="SUPFAM" id="SSF55060">
    <property type="entry name" value="GHMP Kinase, C-terminal domain"/>
    <property type="match status" value="1"/>
</dbReference>
<feature type="domain" description="GHMP kinase C-terminal" evidence="11">
    <location>
        <begin position="207"/>
        <end position="265"/>
    </location>
</feature>
<evidence type="ECO:0000256" key="7">
    <source>
        <dbReference type="ARBA" id="ARBA00022840"/>
    </source>
</evidence>
<evidence type="ECO:0000256" key="8">
    <source>
        <dbReference type="ARBA" id="ARBA00032554"/>
    </source>
</evidence>